<accession>A0ABW9I7E8</accession>
<gene>
    <name evidence="1" type="ORF">ACKI18_48295</name>
</gene>
<dbReference type="EMBL" id="JBJVNI010000415">
    <property type="protein sequence ID" value="MFM9616274.1"/>
    <property type="molecule type" value="Genomic_DNA"/>
</dbReference>
<keyword evidence="2" id="KW-1185">Reference proteome</keyword>
<proteinExistence type="predicted"/>
<comment type="caution">
    <text evidence="1">The sequence shown here is derived from an EMBL/GenBank/DDBJ whole genome shotgun (WGS) entry which is preliminary data.</text>
</comment>
<organism evidence="1 2">
    <name type="scientific">Streptomyces niveiscabiei</name>
    <dbReference type="NCBI Taxonomy" id="164115"/>
    <lineage>
        <taxon>Bacteria</taxon>
        <taxon>Bacillati</taxon>
        <taxon>Actinomycetota</taxon>
        <taxon>Actinomycetes</taxon>
        <taxon>Kitasatosporales</taxon>
        <taxon>Streptomycetaceae</taxon>
        <taxon>Streptomyces</taxon>
    </lineage>
</organism>
<dbReference type="RefSeq" id="WP_409135071.1">
    <property type="nucleotide sequence ID" value="NZ_JBJVNI010000415.1"/>
</dbReference>
<dbReference type="Proteomes" id="UP001631957">
    <property type="component" value="Unassembled WGS sequence"/>
</dbReference>
<sequence length="68" mass="7562">MAAYRALDRREAESFEQLCNAMDRLIYTATVLLSEMPDDDDPTLIVDVASLSLRRLIGRATAFINANG</sequence>
<name>A0ABW9I7E8_9ACTN</name>
<evidence type="ECO:0000313" key="1">
    <source>
        <dbReference type="EMBL" id="MFM9616274.1"/>
    </source>
</evidence>
<reference evidence="1 2" key="1">
    <citation type="submission" date="2024-12" db="EMBL/GenBank/DDBJ databases">
        <title>Forecasting of Potato common scab and diversities of Pathogenic streptomyces spp. in china.</title>
        <authorList>
            <person name="Handique U."/>
            <person name="Wu J."/>
        </authorList>
    </citation>
    <scope>NUCLEOTIDE SEQUENCE [LARGE SCALE GENOMIC DNA]</scope>
    <source>
        <strain evidence="1 2">ZRIMU1530</strain>
    </source>
</reference>
<feature type="non-terminal residue" evidence="1">
    <location>
        <position position="68"/>
    </location>
</feature>
<protein>
    <submittedName>
        <fullName evidence="1">Uncharacterized protein</fullName>
    </submittedName>
</protein>
<evidence type="ECO:0000313" key="2">
    <source>
        <dbReference type="Proteomes" id="UP001631957"/>
    </source>
</evidence>